<accession>A0A1I7BF11</accession>
<sequence>MRYRILFLLALVVGLNFSMWAQQTEAYRSDYALFYSAEELFEKQQYSAARKSFHDFILSFSDHSNDPFYIKARYYEGLSALELFNNDAVDLLIQFNTDYPESIYKNNIYFKLGNYFYQKKKYPESIEWYEKTKVNDIAEDDKDAYYFKLGYACFQEGKFEQSRNAFYEIKDGVTQYAHPALYYYSHIAYQKEQYQVALEGFEKLKEDESFAALVPYYITQIYYLQGKYDKVTELAPEIGSNENYKDKGDLNHLIGDAYYKVEQYDEAIPYLEKYNESAQTTREDDYQLAYAYYRAGNYSKASKKFERVARTDDELGQTAMYHAGECYLKLENLDFARTAFFKASELDFNETIQEDALYNSAILSYKLDYNPYSQAIVAFETYLNKYPNSKRKNDVYQYLVNVYSNTKNYQAALTSLENLPSLNIKLKSAYQIIAFNRGLELLEQRAYPEAIATFKKVGNYPINADILGESVYWTGEAYYLQGKNQQAILEYRNFLSIPGNYTSNLKQDAYYNIGYAYFNEQDYDQALVAFRTYTGLGNIANKNKLADAYARIGDATYYIGGRENYKLAVQNYEASIQLGQGAEDKSRFYQAKAYSWLNDRENAVKSLLDIVNNYKNSVYTVRAVYDISIAYYRSKNYKDAVRYAEQLARDYPSNLLVKDALLLIGDIKFKQEEYSASESYFKRVLNEYSARDTSVCKPATKGLVAIYEQLSQIEKIRNLRIEYPCAEISDDAEEEIYYKNGVIAYNESRYEDAIPGLSGYIQNFPQGKYAVEIRNYLADSYYSIDSMRLAMEVYDDIINDSYSSYTELALIRASKYYYNSKDYESALPYYVKLENIASTPEVIYNTRIGLMRTNYLLENYENAIVAGLKVMQDKQVSDDIEKQAYYIVGLSSFQVEEYDEALVYLKWLSKNAGDARGSEAQYTIAKIYFLQGEYEKSTAEHKALLKRKPAYDYWIAKSLLLHANVLMATDELFQAKSTVDVILQNYPNQEDGILDEAAAIAAEIEQLQNTPKQIEEGGVETIEINDEGGNDE</sequence>
<feature type="signal peptide" evidence="8">
    <location>
        <begin position="1"/>
        <end position="21"/>
    </location>
</feature>
<comment type="similarity">
    <text evidence="6">Belongs to the Rap family.</text>
</comment>
<name>A0A1I7BF11_9FLAO</name>
<dbReference type="PANTHER" id="PTHR46630:SF1">
    <property type="entry name" value="TETRATRICOPEPTIDE REPEAT PROTEIN 29"/>
    <property type="match status" value="1"/>
</dbReference>
<keyword evidence="11" id="KW-1185">Reference proteome</keyword>
<feature type="domain" description="Outer membrane lipoprotein BamD-like" evidence="9">
    <location>
        <begin position="597"/>
        <end position="747"/>
    </location>
</feature>
<dbReference type="Pfam" id="PF12895">
    <property type="entry name" value="ANAPC3"/>
    <property type="match status" value="1"/>
</dbReference>
<dbReference type="GO" id="GO:0005737">
    <property type="term" value="C:cytoplasm"/>
    <property type="evidence" value="ECO:0007669"/>
    <property type="project" value="UniProtKB-SubCell"/>
</dbReference>
<dbReference type="AlphaFoldDB" id="A0A1I7BF11"/>
<dbReference type="Gene3D" id="1.25.40.10">
    <property type="entry name" value="Tetratricopeptide repeat domain"/>
    <property type="match status" value="9"/>
</dbReference>
<evidence type="ECO:0000256" key="7">
    <source>
        <dbReference type="PROSITE-ProRule" id="PRU00339"/>
    </source>
</evidence>
<organism evidence="10 11">
    <name type="scientific">Lishizhenia tianjinensis</name>
    <dbReference type="NCBI Taxonomy" id="477690"/>
    <lineage>
        <taxon>Bacteria</taxon>
        <taxon>Pseudomonadati</taxon>
        <taxon>Bacteroidota</taxon>
        <taxon>Flavobacteriia</taxon>
        <taxon>Flavobacteriales</taxon>
        <taxon>Crocinitomicaceae</taxon>
        <taxon>Lishizhenia</taxon>
    </lineage>
</organism>
<keyword evidence="5 7" id="KW-0802">TPR repeat</keyword>
<dbReference type="Pfam" id="PF13181">
    <property type="entry name" value="TPR_8"/>
    <property type="match status" value="1"/>
</dbReference>
<evidence type="ECO:0000256" key="4">
    <source>
        <dbReference type="ARBA" id="ARBA00022737"/>
    </source>
</evidence>
<evidence type="ECO:0000313" key="10">
    <source>
        <dbReference type="EMBL" id="SFT85702.1"/>
    </source>
</evidence>
<dbReference type="SMART" id="SM00028">
    <property type="entry name" value="TPR"/>
    <property type="match status" value="9"/>
</dbReference>
<protein>
    <submittedName>
        <fullName evidence="10">Tetratricopeptide repeat-containing protein</fullName>
    </submittedName>
</protein>
<dbReference type="PANTHER" id="PTHR46630">
    <property type="entry name" value="TETRATRICOPEPTIDE REPEAT PROTEIN 29"/>
    <property type="match status" value="1"/>
</dbReference>
<dbReference type="SUPFAM" id="SSF48452">
    <property type="entry name" value="TPR-like"/>
    <property type="match status" value="5"/>
</dbReference>
<evidence type="ECO:0000256" key="1">
    <source>
        <dbReference type="ARBA" id="ARBA00004496"/>
    </source>
</evidence>
<dbReference type="InterPro" id="IPR051476">
    <property type="entry name" value="Bac_ResReg_Asp_Phosphatase"/>
</dbReference>
<dbReference type="Pfam" id="PF13174">
    <property type="entry name" value="TPR_6"/>
    <property type="match status" value="1"/>
</dbReference>
<dbReference type="InterPro" id="IPR019734">
    <property type="entry name" value="TPR_rpt"/>
</dbReference>
<gene>
    <name evidence="10" type="ORF">SAMN05216474_2757</name>
</gene>
<dbReference type="InterPro" id="IPR039565">
    <property type="entry name" value="BamD-like"/>
</dbReference>
<feature type="chain" id="PRO_5014854419" evidence="8">
    <location>
        <begin position="22"/>
        <end position="1032"/>
    </location>
</feature>
<dbReference type="InterPro" id="IPR011990">
    <property type="entry name" value="TPR-like_helical_dom_sf"/>
</dbReference>
<evidence type="ECO:0000259" key="9">
    <source>
        <dbReference type="Pfam" id="PF13525"/>
    </source>
</evidence>
<evidence type="ECO:0000256" key="6">
    <source>
        <dbReference type="ARBA" id="ARBA00038253"/>
    </source>
</evidence>
<dbReference type="Pfam" id="PF13525">
    <property type="entry name" value="YfiO"/>
    <property type="match status" value="1"/>
</dbReference>
<keyword evidence="4" id="KW-0677">Repeat</keyword>
<dbReference type="RefSeq" id="WP_090251757.1">
    <property type="nucleotide sequence ID" value="NZ_FPAS01000005.1"/>
</dbReference>
<feature type="repeat" description="TPR" evidence="7">
    <location>
        <begin position="507"/>
        <end position="540"/>
    </location>
</feature>
<keyword evidence="3 8" id="KW-0732">Signal</keyword>
<dbReference type="Proteomes" id="UP000236454">
    <property type="component" value="Unassembled WGS sequence"/>
</dbReference>
<evidence type="ECO:0000256" key="8">
    <source>
        <dbReference type="SAM" id="SignalP"/>
    </source>
</evidence>
<evidence type="ECO:0000313" key="11">
    <source>
        <dbReference type="Proteomes" id="UP000236454"/>
    </source>
</evidence>
<dbReference type="EMBL" id="FPAS01000005">
    <property type="protein sequence ID" value="SFT85702.1"/>
    <property type="molecule type" value="Genomic_DNA"/>
</dbReference>
<comment type="subcellular location">
    <subcellularLocation>
        <location evidence="1">Cytoplasm</location>
    </subcellularLocation>
</comment>
<dbReference type="STRING" id="477690.SAMN05216474_2757"/>
<evidence type="ECO:0000256" key="5">
    <source>
        <dbReference type="ARBA" id="ARBA00022803"/>
    </source>
</evidence>
<evidence type="ECO:0000256" key="2">
    <source>
        <dbReference type="ARBA" id="ARBA00022490"/>
    </source>
</evidence>
<dbReference type="OrthoDB" id="9814448at2"/>
<proteinExistence type="inferred from homology"/>
<evidence type="ECO:0000256" key="3">
    <source>
        <dbReference type="ARBA" id="ARBA00022729"/>
    </source>
</evidence>
<dbReference type="PROSITE" id="PS50005">
    <property type="entry name" value="TPR"/>
    <property type="match status" value="1"/>
</dbReference>
<keyword evidence="2" id="KW-0963">Cytoplasm</keyword>
<reference evidence="10 11" key="1">
    <citation type="submission" date="2016-10" db="EMBL/GenBank/DDBJ databases">
        <authorList>
            <person name="de Groot N.N."/>
        </authorList>
    </citation>
    <scope>NUCLEOTIDE SEQUENCE [LARGE SCALE GENOMIC DNA]</scope>
    <source>
        <strain evidence="10 11">CGMCC 1.7005</strain>
    </source>
</reference>